<dbReference type="InterPro" id="IPR018306">
    <property type="entry name" value="Phage_T5_Orf172_DNA-bd"/>
</dbReference>
<dbReference type="RefSeq" id="WP_129472558.1">
    <property type="nucleotide sequence ID" value="NZ_SAWZ01000013.1"/>
</dbReference>
<accession>A0A4Q1JSS3</accession>
<evidence type="ECO:0000313" key="2">
    <source>
        <dbReference type="EMBL" id="RXQ99931.1"/>
    </source>
</evidence>
<dbReference type="AlphaFoldDB" id="A0A4Q1JSS3"/>
<keyword evidence="3" id="KW-1185">Reference proteome</keyword>
<feature type="domain" description="Bacteriophage T5 Orf172 DNA-binding" evidence="1">
    <location>
        <begin position="15"/>
        <end position="107"/>
    </location>
</feature>
<comment type="caution">
    <text evidence="2">The sequence shown here is derived from an EMBL/GenBank/DDBJ whole genome shotgun (WGS) entry which is preliminary data.</text>
</comment>
<dbReference type="Proteomes" id="UP000289784">
    <property type="component" value="Unassembled WGS sequence"/>
</dbReference>
<organism evidence="2 3">
    <name type="scientific">Pseudoxanthomonas composti</name>
    <dbReference type="NCBI Taxonomy" id="2137479"/>
    <lineage>
        <taxon>Bacteria</taxon>
        <taxon>Pseudomonadati</taxon>
        <taxon>Pseudomonadota</taxon>
        <taxon>Gammaproteobacteria</taxon>
        <taxon>Lysobacterales</taxon>
        <taxon>Lysobacteraceae</taxon>
        <taxon>Pseudoxanthomonas</taxon>
    </lineage>
</organism>
<proteinExistence type="predicted"/>
<dbReference type="Pfam" id="PF13455">
    <property type="entry name" value="MUG113"/>
    <property type="match status" value="1"/>
</dbReference>
<protein>
    <submittedName>
        <fullName evidence="2">GIY-YIG nuclease family protein</fullName>
    </submittedName>
</protein>
<dbReference type="SMART" id="SM00974">
    <property type="entry name" value="T5orf172"/>
    <property type="match status" value="1"/>
</dbReference>
<gene>
    <name evidence="2" type="ORF">EPA99_17575</name>
</gene>
<dbReference type="OrthoDB" id="5995845at2"/>
<dbReference type="EMBL" id="SAWZ01000013">
    <property type="protein sequence ID" value="RXQ99931.1"/>
    <property type="molecule type" value="Genomic_DNA"/>
</dbReference>
<evidence type="ECO:0000259" key="1">
    <source>
        <dbReference type="SMART" id="SM00974"/>
    </source>
</evidence>
<sequence length="189" mass="20727">MDLIDSPFYTYVFPCVVEDLCKVGFTADPLARIAQFHPRWFEFFDLDVGLLVGAERQRDARDLELLLRRPLKAHRAPMPMTITIGAGGQTEWLRGAGAALFEAVTELSAQGYQVQRLRPWMGAALERRAALLYEWAQAGLDAGAFGDSDHAPSNAVIDTLDAYRALGLPVADLVPEAAFAAYCKQVGLA</sequence>
<reference evidence="2 3" key="1">
    <citation type="submission" date="2019-01" db="EMBL/GenBank/DDBJ databases">
        <title>Pseudoxanthomonas composti sp. nov., isolated from compost.</title>
        <authorList>
            <person name="Yang G."/>
        </authorList>
    </citation>
    <scope>NUCLEOTIDE SEQUENCE [LARGE SCALE GENOMIC DNA]</scope>
    <source>
        <strain evidence="2 3">GSS15</strain>
    </source>
</reference>
<evidence type="ECO:0000313" key="3">
    <source>
        <dbReference type="Proteomes" id="UP000289784"/>
    </source>
</evidence>
<name>A0A4Q1JSS3_9GAMM</name>